<feature type="transmembrane region" description="Helical" evidence="10">
    <location>
        <begin position="296"/>
        <end position="313"/>
    </location>
</feature>
<keyword evidence="5 10" id="KW-0812">Transmembrane</keyword>
<feature type="transmembrane region" description="Helical" evidence="10">
    <location>
        <begin position="142"/>
        <end position="162"/>
    </location>
</feature>
<keyword evidence="9 10" id="KW-0472">Membrane</keyword>
<comment type="caution">
    <text evidence="11">The sequence shown here is derived from an EMBL/GenBank/DDBJ whole genome shotgun (WGS) entry which is preliminary data.</text>
</comment>
<sequence>MPDGRHHSIIGKIEHHTMGKLIVSLSPHAHGTDSVEKNMFGVVIALMPAILVSLVYFGLGSAVVLLTSVAACMFFEWAITKYILRREPTLTDGSAIVTGLLLGMNLPGNLPLWIIMLGALFAIGVGKMTFGGLGCNPFNPALVGRCILLVSFPAQMTSWPVAGQWSSYLDAQTGATPLAIMKEAIKTGDASVLDRLPSATQMLLGTNPTLGLGTVGEICALALLLGLAYMLWKRIITWHIPLSIIGTVFVFCGLLHLANPVYADPFSEVMSGGLMLGAIFMATDYVTSPMTARGQLIYGVAIGLITVVIRNWGSYPEGMSFAILIMNAFTPLINTYVKPKRFGEVPAKN</sequence>
<feature type="transmembrane region" description="Helical" evidence="10">
    <location>
        <begin position="39"/>
        <end position="57"/>
    </location>
</feature>
<dbReference type="GO" id="GO:0022900">
    <property type="term" value="P:electron transport chain"/>
    <property type="evidence" value="ECO:0007669"/>
    <property type="project" value="UniProtKB-UniRule"/>
</dbReference>
<dbReference type="EC" id="7.-.-.-" evidence="10"/>
<comment type="function">
    <text evidence="10">Part of a membrane-bound complex that couples electron transfer with translocation of ions across the membrane.</text>
</comment>
<evidence type="ECO:0000256" key="10">
    <source>
        <dbReference type="HAMAP-Rule" id="MF_00462"/>
    </source>
</evidence>
<keyword evidence="4 10" id="KW-0288">FMN</keyword>
<keyword evidence="8 10" id="KW-1133">Transmembrane helix</keyword>
<dbReference type="STRING" id="873513.HMPREF6485_2866"/>
<dbReference type="GO" id="GO:0055085">
    <property type="term" value="P:transmembrane transport"/>
    <property type="evidence" value="ECO:0007669"/>
    <property type="project" value="InterPro"/>
</dbReference>
<dbReference type="InterPro" id="IPR004338">
    <property type="entry name" value="NqrB/RnfD"/>
</dbReference>
<comment type="similarity">
    <text evidence="10">Belongs to the NqrB/RnfD family.</text>
</comment>
<evidence type="ECO:0000313" key="11">
    <source>
        <dbReference type="EMBL" id="EFU29235.1"/>
    </source>
</evidence>
<keyword evidence="10" id="KW-1003">Cell membrane</keyword>
<dbReference type="InterPro" id="IPR011303">
    <property type="entry name" value="RnfD_bac"/>
</dbReference>
<keyword evidence="11" id="KW-0560">Oxidoreductase</keyword>
<evidence type="ECO:0000256" key="5">
    <source>
        <dbReference type="ARBA" id="ARBA00022692"/>
    </source>
</evidence>
<gene>
    <name evidence="10 11" type="primary">rnfD</name>
    <name evidence="11" type="ORF">HMPREF6485_2866</name>
</gene>
<dbReference type="HAMAP" id="MF_00462">
    <property type="entry name" value="RsxD_RnfD"/>
    <property type="match status" value="1"/>
</dbReference>
<protein>
    <recommendedName>
        <fullName evidence="10">Ion-translocating oxidoreductase complex subunit D</fullName>
        <ecNumber evidence="10">7.-.-.-</ecNumber>
    </recommendedName>
    <alternativeName>
        <fullName evidence="10">Rnf electron transport complex subunit D</fullName>
    </alternativeName>
</protein>
<evidence type="ECO:0000256" key="4">
    <source>
        <dbReference type="ARBA" id="ARBA00022643"/>
    </source>
</evidence>
<keyword evidence="7 10" id="KW-0249">Electron transport</keyword>
<keyword evidence="3 10" id="KW-0285">Flavoprotein</keyword>
<feature type="transmembrane region" description="Helical" evidence="10">
    <location>
        <begin position="238"/>
        <end position="257"/>
    </location>
</feature>
<feature type="modified residue" description="FMN phosphoryl threonine" evidence="10">
    <location>
        <position position="176"/>
    </location>
</feature>
<dbReference type="NCBIfam" id="TIGR01946">
    <property type="entry name" value="rnfD"/>
    <property type="match status" value="1"/>
</dbReference>
<keyword evidence="12" id="KW-1185">Reference proteome</keyword>
<evidence type="ECO:0000256" key="6">
    <source>
        <dbReference type="ARBA" id="ARBA00022967"/>
    </source>
</evidence>
<proteinExistence type="inferred from homology"/>
<dbReference type="Proteomes" id="UP000003112">
    <property type="component" value="Unassembled WGS sequence"/>
</dbReference>
<evidence type="ECO:0000256" key="1">
    <source>
        <dbReference type="ARBA" id="ARBA00022448"/>
    </source>
</evidence>
<reference evidence="11 12" key="1">
    <citation type="submission" date="2010-10" db="EMBL/GenBank/DDBJ databases">
        <authorList>
            <person name="Muzny D."/>
            <person name="Qin X."/>
            <person name="Deng J."/>
            <person name="Jiang H."/>
            <person name="Liu Y."/>
            <person name="Qu J."/>
            <person name="Song X.-Z."/>
            <person name="Zhang L."/>
            <person name="Thornton R."/>
            <person name="Coyle M."/>
            <person name="Francisco L."/>
            <person name="Jackson L."/>
            <person name="Javaid M."/>
            <person name="Korchina V."/>
            <person name="Kovar C."/>
            <person name="Mata R."/>
            <person name="Mathew T."/>
            <person name="Ngo R."/>
            <person name="Nguyen L."/>
            <person name="Nguyen N."/>
            <person name="Okwuonu G."/>
            <person name="Ongeri F."/>
            <person name="Pham C."/>
            <person name="Simmons D."/>
            <person name="Wilczek-Boney K."/>
            <person name="Hale W."/>
            <person name="Jakkamsetti A."/>
            <person name="Pham P."/>
            <person name="Ruth R."/>
            <person name="San Lucas F."/>
            <person name="Warren J."/>
            <person name="Zhang J."/>
            <person name="Zhao Z."/>
            <person name="Zhou C."/>
            <person name="Zhu D."/>
            <person name="Lee S."/>
            <person name="Bess C."/>
            <person name="Blankenburg K."/>
            <person name="Forbes L."/>
            <person name="Fu Q."/>
            <person name="Gubbala S."/>
            <person name="Hirani K."/>
            <person name="Jayaseelan J.C."/>
            <person name="Lara F."/>
            <person name="Munidasa M."/>
            <person name="Palculict T."/>
            <person name="Patil S."/>
            <person name="Pu L.-L."/>
            <person name="Saada N."/>
            <person name="Tang L."/>
            <person name="Weissenberger G."/>
            <person name="Zhu Y."/>
            <person name="Hemphill L."/>
            <person name="Shang Y."/>
            <person name="Youmans B."/>
            <person name="Ayvaz T."/>
            <person name="Ross M."/>
            <person name="Santibanez J."/>
            <person name="Aqrawi P."/>
            <person name="Gross S."/>
            <person name="Joshi V."/>
            <person name="Fowler G."/>
            <person name="Nazareth L."/>
            <person name="Reid J."/>
            <person name="Worley K."/>
            <person name="Petrosino J."/>
            <person name="Highlander S."/>
            <person name="Gibbs R."/>
        </authorList>
    </citation>
    <scope>NUCLEOTIDE SEQUENCE [LARGE SCALE GENOMIC DNA]</scope>
    <source>
        <strain evidence="11 12">ATCC 33574</strain>
    </source>
</reference>
<feature type="transmembrane region" description="Helical" evidence="10">
    <location>
        <begin position="269"/>
        <end position="287"/>
    </location>
</feature>
<feature type="transmembrane region" description="Helical" evidence="10">
    <location>
        <begin position="210"/>
        <end position="231"/>
    </location>
</feature>
<evidence type="ECO:0000256" key="7">
    <source>
        <dbReference type="ARBA" id="ARBA00022982"/>
    </source>
</evidence>
<accession>E6KB79</accession>
<keyword evidence="1 10" id="KW-0813">Transport</keyword>
<keyword evidence="6 10" id="KW-1278">Translocase</keyword>
<feature type="transmembrane region" description="Helical" evidence="10">
    <location>
        <begin position="110"/>
        <end position="130"/>
    </location>
</feature>
<organism evidence="11 12">
    <name type="scientific">Segatella buccae ATCC 33574</name>
    <dbReference type="NCBI Taxonomy" id="873513"/>
    <lineage>
        <taxon>Bacteria</taxon>
        <taxon>Pseudomonadati</taxon>
        <taxon>Bacteroidota</taxon>
        <taxon>Bacteroidia</taxon>
        <taxon>Bacteroidales</taxon>
        <taxon>Prevotellaceae</taxon>
        <taxon>Segatella</taxon>
    </lineage>
</organism>
<dbReference type="GO" id="GO:0016491">
    <property type="term" value="F:oxidoreductase activity"/>
    <property type="evidence" value="ECO:0007669"/>
    <property type="project" value="UniProtKB-KW"/>
</dbReference>
<comment type="subunit">
    <text evidence="10">The complex is composed of six subunits: RnfA, RnfB, RnfC, RnfD, RnfE and RnfG.</text>
</comment>
<comment type="subcellular location">
    <subcellularLocation>
        <location evidence="10">Cell membrane</location>
        <topology evidence="10">Multi-pass membrane protein</topology>
    </subcellularLocation>
</comment>
<dbReference type="GO" id="GO:0005886">
    <property type="term" value="C:plasma membrane"/>
    <property type="evidence" value="ECO:0007669"/>
    <property type="project" value="UniProtKB-SubCell"/>
</dbReference>
<dbReference type="AlphaFoldDB" id="E6KB79"/>
<evidence type="ECO:0000256" key="9">
    <source>
        <dbReference type="ARBA" id="ARBA00023136"/>
    </source>
</evidence>
<dbReference type="PANTHER" id="PTHR30578:SF0">
    <property type="entry name" value="ION-TRANSLOCATING OXIDOREDUCTASE COMPLEX SUBUNIT D"/>
    <property type="match status" value="1"/>
</dbReference>
<evidence type="ECO:0000256" key="2">
    <source>
        <dbReference type="ARBA" id="ARBA00022553"/>
    </source>
</evidence>
<comment type="cofactor">
    <cofactor evidence="10">
        <name>FMN</name>
        <dbReference type="ChEBI" id="CHEBI:58210"/>
    </cofactor>
</comment>
<keyword evidence="2 10" id="KW-0597">Phosphoprotein</keyword>
<dbReference type="eggNOG" id="COG4658">
    <property type="taxonomic scope" value="Bacteria"/>
</dbReference>
<evidence type="ECO:0000256" key="3">
    <source>
        <dbReference type="ARBA" id="ARBA00022630"/>
    </source>
</evidence>
<dbReference type="Pfam" id="PF03116">
    <property type="entry name" value="NQR2_RnfD_RnfE"/>
    <property type="match status" value="1"/>
</dbReference>
<name>E6KB79_9BACT</name>
<dbReference type="EMBL" id="AEPD01000052">
    <property type="protein sequence ID" value="EFU29235.1"/>
    <property type="molecule type" value="Genomic_DNA"/>
</dbReference>
<dbReference type="HOGENOM" id="CLU_042020_1_0_10"/>
<evidence type="ECO:0000256" key="8">
    <source>
        <dbReference type="ARBA" id="ARBA00022989"/>
    </source>
</evidence>
<dbReference type="PANTHER" id="PTHR30578">
    <property type="entry name" value="ELECTRON TRANSPORT COMPLEX PROTEIN RNFD"/>
    <property type="match status" value="1"/>
</dbReference>
<feature type="transmembrane region" description="Helical" evidence="10">
    <location>
        <begin position="319"/>
        <end position="337"/>
    </location>
</feature>
<evidence type="ECO:0000313" key="12">
    <source>
        <dbReference type="Proteomes" id="UP000003112"/>
    </source>
</evidence>